<dbReference type="InterPro" id="IPR032623">
    <property type="entry name" value="FecR_N"/>
</dbReference>
<dbReference type="Gene3D" id="2.60.120.1440">
    <property type="match status" value="1"/>
</dbReference>
<dbReference type="Proteomes" id="UP000277191">
    <property type="component" value="Chromosome 1"/>
</dbReference>
<dbReference type="GO" id="GO:0016989">
    <property type="term" value="F:sigma factor antagonist activity"/>
    <property type="evidence" value="ECO:0007669"/>
    <property type="project" value="TreeGrafter"/>
</dbReference>
<evidence type="ECO:0000259" key="1">
    <source>
        <dbReference type="Pfam" id="PF04773"/>
    </source>
</evidence>
<dbReference type="InterPro" id="IPR012373">
    <property type="entry name" value="Ferrdict_sens_TM"/>
</dbReference>
<evidence type="ECO:0000313" key="3">
    <source>
        <dbReference type="EMBL" id="AZQ50797.1"/>
    </source>
</evidence>
<name>A0A3Q9F7G3_9BURK</name>
<dbReference type="AlphaFoldDB" id="A0A3Q9F7G3"/>
<proteinExistence type="predicted"/>
<dbReference type="PANTHER" id="PTHR30273">
    <property type="entry name" value="PERIPLASMIC SIGNAL SENSOR AND SIGMA FACTOR ACTIVATOR FECR-RELATED"/>
    <property type="match status" value="1"/>
</dbReference>
<feature type="domain" description="FecR N-terminal" evidence="2">
    <location>
        <begin position="16"/>
        <end position="57"/>
    </location>
</feature>
<dbReference type="Pfam" id="PF04773">
    <property type="entry name" value="FecR"/>
    <property type="match status" value="1"/>
</dbReference>
<dbReference type="Pfam" id="PF16220">
    <property type="entry name" value="DUF4880"/>
    <property type="match status" value="1"/>
</dbReference>
<organism evidence="3 4">
    <name type="scientific">Burkholderia cenocepacia</name>
    <dbReference type="NCBI Taxonomy" id="95486"/>
    <lineage>
        <taxon>Bacteria</taxon>
        <taxon>Pseudomonadati</taxon>
        <taxon>Pseudomonadota</taxon>
        <taxon>Betaproteobacteria</taxon>
        <taxon>Burkholderiales</taxon>
        <taxon>Burkholderiaceae</taxon>
        <taxon>Burkholderia</taxon>
        <taxon>Burkholderia cepacia complex</taxon>
    </lineage>
</organism>
<accession>A0A3Q9F7G3</accession>
<dbReference type="InterPro" id="IPR006860">
    <property type="entry name" value="FecR"/>
</dbReference>
<evidence type="ECO:0000313" key="4">
    <source>
        <dbReference type="Proteomes" id="UP000277191"/>
    </source>
</evidence>
<feature type="domain" description="FecR protein" evidence="1">
    <location>
        <begin position="116"/>
        <end position="211"/>
    </location>
</feature>
<gene>
    <name evidence="3" type="ORF">D5R55_07170</name>
</gene>
<evidence type="ECO:0000259" key="2">
    <source>
        <dbReference type="Pfam" id="PF16220"/>
    </source>
</evidence>
<sequence>MAAPGMPAVPPHVARRAVEWWVDRQSGRTDDAFVAALARWRAEDPAHDAAWRHIEAMEGRIGRLAAGLDAQAAQAALLPKRAGRRAAGKALAVLLFAGGAAWMAEPARRAAIWPADLRAAVGERRTVTLADRTVVVLDTDTALDVRFDDAVRRLRLLRGTIMVTSGHDDRLPARPLVVATAQGELRPLGTRFAVRQRDGATRVEVFAGAVQVQPVAASAGTHVIAAGEGADFTRDAIAAPAPLDPYASAWTDGMLVASRMRLADLVAELDRYRRGSLRCDAAVADLRVSGTYPLDDPQRVLDTLMATLPIDVHYLTRYWATVVPAGSADSPHS</sequence>
<dbReference type="PANTHER" id="PTHR30273:SF2">
    <property type="entry name" value="PROTEIN FECR"/>
    <property type="match status" value="1"/>
</dbReference>
<dbReference type="PIRSF" id="PIRSF018266">
    <property type="entry name" value="FecR"/>
    <property type="match status" value="1"/>
</dbReference>
<reference evidence="3 4" key="1">
    <citation type="submission" date="2018-12" db="EMBL/GenBank/DDBJ databases">
        <title>Cadmium resistance mechanism in endophytic bacteria Burkholderia cenocepacia YG-3.</title>
        <authorList>
            <person name="Zhang X."/>
            <person name="Wang X."/>
            <person name="Zhu Y."/>
        </authorList>
    </citation>
    <scope>NUCLEOTIDE SEQUENCE [LARGE SCALE GENOMIC DNA]</scope>
    <source>
        <strain evidence="3 4">YG-3</strain>
    </source>
</reference>
<protein>
    <submittedName>
        <fullName evidence="3">FecR family protein</fullName>
    </submittedName>
</protein>
<dbReference type="RefSeq" id="WP_126360847.1">
    <property type="nucleotide sequence ID" value="NZ_CP034545.1"/>
</dbReference>
<dbReference type="EMBL" id="CP034545">
    <property type="protein sequence ID" value="AZQ50797.1"/>
    <property type="molecule type" value="Genomic_DNA"/>
</dbReference>